<comment type="caution">
    <text evidence="1">The sequence shown here is derived from an EMBL/GenBank/DDBJ whole genome shotgun (WGS) entry which is preliminary data.</text>
</comment>
<keyword evidence="2" id="KW-1185">Reference proteome</keyword>
<proteinExistence type="predicted"/>
<sequence>MFDTIALSFKVKEMTFHSHLFGNKSLIASYNLNS</sequence>
<protein>
    <submittedName>
        <fullName evidence="1">Uncharacterized protein</fullName>
    </submittedName>
</protein>
<dbReference type="EMBL" id="AWXR01000033">
    <property type="protein sequence ID" value="ERM82102.1"/>
    <property type="molecule type" value="Genomic_DNA"/>
</dbReference>
<organism evidence="1 2">
    <name type="scientific">Rhodonellum psychrophilum GCM71 = DSM 17998</name>
    <dbReference type="NCBI Taxonomy" id="1123057"/>
    <lineage>
        <taxon>Bacteria</taxon>
        <taxon>Pseudomonadati</taxon>
        <taxon>Bacteroidota</taxon>
        <taxon>Cytophagia</taxon>
        <taxon>Cytophagales</taxon>
        <taxon>Cytophagaceae</taxon>
        <taxon>Rhodonellum</taxon>
    </lineage>
</organism>
<name>U5C1P9_9BACT</name>
<gene>
    <name evidence="1" type="ORF">P872_08515</name>
</gene>
<reference evidence="1 2" key="1">
    <citation type="journal article" date="2013" name="Genome Announc.">
        <title>Draft Genome Sequence of the Psychrophilic and Alkaliphilic Rhodonellum psychrophilum Strain GCM71T.</title>
        <authorList>
            <person name="Hauptmann A.L."/>
            <person name="Glaring M.A."/>
            <person name="Hallin P.F."/>
            <person name="Prieme A."/>
            <person name="Stougaard P."/>
        </authorList>
    </citation>
    <scope>NUCLEOTIDE SEQUENCE [LARGE SCALE GENOMIC DNA]</scope>
    <source>
        <strain evidence="1 2">GCM71</strain>
    </source>
</reference>
<evidence type="ECO:0000313" key="2">
    <source>
        <dbReference type="Proteomes" id="UP000016843"/>
    </source>
</evidence>
<dbReference type="Proteomes" id="UP000016843">
    <property type="component" value="Unassembled WGS sequence"/>
</dbReference>
<accession>U5C1P9</accession>
<dbReference type="AlphaFoldDB" id="U5C1P9"/>
<evidence type="ECO:0000313" key="1">
    <source>
        <dbReference type="EMBL" id="ERM82102.1"/>
    </source>
</evidence>